<accession>M3DB91</accession>
<reference evidence="1 2" key="1">
    <citation type="journal article" date="2012" name="PLoS Pathog.">
        <title>Diverse lifestyles and strategies of plant pathogenesis encoded in the genomes of eighteen Dothideomycetes fungi.</title>
        <authorList>
            <person name="Ohm R.A."/>
            <person name="Feau N."/>
            <person name="Henrissat B."/>
            <person name="Schoch C.L."/>
            <person name="Horwitz B.A."/>
            <person name="Barry K.W."/>
            <person name="Condon B.J."/>
            <person name="Copeland A.C."/>
            <person name="Dhillon B."/>
            <person name="Glaser F."/>
            <person name="Hesse C.N."/>
            <person name="Kosti I."/>
            <person name="LaButti K."/>
            <person name="Lindquist E.A."/>
            <person name="Lucas S."/>
            <person name="Salamov A.A."/>
            <person name="Bradshaw R.E."/>
            <person name="Ciuffetti L."/>
            <person name="Hamelin R.C."/>
            <person name="Kema G.H.J."/>
            <person name="Lawrence C."/>
            <person name="Scott J.A."/>
            <person name="Spatafora J.W."/>
            <person name="Turgeon B.G."/>
            <person name="de Wit P.J.G.M."/>
            <person name="Zhong S."/>
            <person name="Goodwin S.B."/>
            <person name="Grigoriev I.V."/>
        </authorList>
    </citation>
    <scope>NUCLEOTIDE SEQUENCE [LARGE SCALE GENOMIC DNA]</scope>
    <source>
        <strain evidence="1 2">SO2202</strain>
    </source>
</reference>
<evidence type="ECO:0000313" key="1">
    <source>
        <dbReference type="EMBL" id="EMF15119.1"/>
    </source>
</evidence>
<dbReference type="Proteomes" id="UP000016931">
    <property type="component" value="Unassembled WGS sequence"/>
</dbReference>
<gene>
    <name evidence="1" type="ORF">SEPMUDRAFT_154018</name>
</gene>
<dbReference type="EMBL" id="KB456261">
    <property type="protein sequence ID" value="EMF15119.1"/>
    <property type="molecule type" value="Genomic_DNA"/>
</dbReference>
<protein>
    <submittedName>
        <fullName evidence="1">Uncharacterized protein</fullName>
    </submittedName>
</protein>
<dbReference type="AlphaFoldDB" id="M3DB91"/>
<organism evidence="1 2">
    <name type="scientific">Sphaerulina musiva (strain SO2202)</name>
    <name type="common">Poplar stem canker fungus</name>
    <name type="synonym">Septoria musiva</name>
    <dbReference type="NCBI Taxonomy" id="692275"/>
    <lineage>
        <taxon>Eukaryota</taxon>
        <taxon>Fungi</taxon>
        <taxon>Dikarya</taxon>
        <taxon>Ascomycota</taxon>
        <taxon>Pezizomycotina</taxon>
        <taxon>Dothideomycetes</taxon>
        <taxon>Dothideomycetidae</taxon>
        <taxon>Mycosphaerellales</taxon>
        <taxon>Mycosphaerellaceae</taxon>
        <taxon>Sphaerulina</taxon>
    </lineage>
</organism>
<sequence>MCPARSIIERVRHEEVAAAFRVAIPARDTAGRAEDRAADGETCKSCKAASDPVPHRSVILEDNTTPFSAGRPPNPKAPLYSATTKNKTSLAPACHSFEACGASDIFLPLTYRPQAITCKTFNLDIPINTDSGRDSKKPASKANPMPGVACSACAGPVRRMVQDCIALTLTPLQIRLIDARHSTDIPAHSIIVNPNVGFPVQIHLSYQAAKIADRSSS</sequence>
<evidence type="ECO:0000313" key="2">
    <source>
        <dbReference type="Proteomes" id="UP000016931"/>
    </source>
</evidence>
<dbReference type="RefSeq" id="XP_016763240.1">
    <property type="nucleotide sequence ID" value="XM_016907539.1"/>
</dbReference>
<keyword evidence="2" id="KW-1185">Reference proteome</keyword>
<name>M3DB91_SPHMS</name>
<proteinExistence type="predicted"/>
<dbReference type="HOGENOM" id="CLU_1272964_0_0_1"/>
<dbReference type="GeneID" id="27904676"/>